<dbReference type="Proteomes" id="UP000821853">
    <property type="component" value="Chromosome 3"/>
</dbReference>
<proteinExistence type="predicted"/>
<comment type="caution">
    <text evidence="2">The sequence shown here is derived from an EMBL/GenBank/DDBJ whole genome shotgun (WGS) entry which is preliminary data.</text>
</comment>
<evidence type="ECO:0000259" key="1">
    <source>
        <dbReference type="Pfam" id="PF20700"/>
    </source>
</evidence>
<evidence type="ECO:0000313" key="3">
    <source>
        <dbReference type="Proteomes" id="UP000821853"/>
    </source>
</evidence>
<protein>
    <recommendedName>
        <fullName evidence="1">Mutator-like transposase domain-containing protein</fullName>
    </recommendedName>
</protein>
<evidence type="ECO:0000313" key="2">
    <source>
        <dbReference type="EMBL" id="KAH9371499.1"/>
    </source>
</evidence>
<name>A0A9J6G8L9_HAELO</name>
<organism evidence="2 3">
    <name type="scientific">Haemaphysalis longicornis</name>
    <name type="common">Bush tick</name>
    <dbReference type="NCBI Taxonomy" id="44386"/>
    <lineage>
        <taxon>Eukaryota</taxon>
        <taxon>Metazoa</taxon>
        <taxon>Ecdysozoa</taxon>
        <taxon>Arthropoda</taxon>
        <taxon>Chelicerata</taxon>
        <taxon>Arachnida</taxon>
        <taxon>Acari</taxon>
        <taxon>Parasitiformes</taxon>
        <taxon>Ixodida</taxon>
        <taxon>Ixodoidea</taxon>
        <taxon>Ixodidae</taxon>
        <taxon>Haemaphysalinae</taxon>
        <taxon>Haemaphysalis</taxon>
    </lineage>
</organism>
<sequence>MEKFKHTKMHKTKICQQSVHESRSARWTWRRQWLCRVCVETRNLESSSSPQGNRIIDVGILSSVFSSMACPECLTTSLKLEERLYRLAPCAFAVVCTACGFEHKFHTSKKSGSMTENNARLVYAMRQIGKGHAAAGDILQSYEYASTRAAFFI</sequence>
<feature type="domain" description="Mutator-like transposase" evidence="1">
    <location>
        <begin position="52"/>
        <end position="141"/>
    </location>
</feature>
<gene>
    <name evidence="2" type="ORF">HPB48_021498</name>
</gene>
<dbReference type="OrthoDB" id="5975258at2759"/>
<dbReference type="AlphaFoldDB" id="A0A9J6G8L9"/>
<dbReference type="InterPro" id="IPR049012">
    <property type="entry name" value="Mutator_transp_dom"/>
</dbReference>
<dbReference type="Pfam" id="PF20700">
    <property type="entry name" value="Mutator"/>
    <property type="match status" value="1"/>
</dbReference>
<accession>A0A9J6G8L9</accession>
<dbReference type="EMBL" id="JABSTR010000005">
    <property type="protein sequence ID" value="KAH9371499.1"/>
    <property type="molecule type" value="Genomic_DNA"/>
</dbReference>
<dbReference type="VEuPathDB" id="VectorBase:HLOH_060031"/>
<reference evidence="2 3" key="1">
    <citation type="journal article" date="2020" name="Cell">
        <title>Large-Scale Comparative Analyses of Tick Genomes Elucidate Their Genetic Diversity and Vector Capacities.</title>
        <authorList>
            <consortium name="Tick Genome and Microbiome Consortium (TIGMIC)"/>
            <person name="Jia N."/>
            <person name="Wang J."/>
            <person name="Shi W."/>
            <person name="Du L."/>
            <person name="Sun Y."/>
            <person name="Zhan W."/>
            <person name="Jiang J.F."/>
            <person name="Wang Q."/>
            <person name="Zhang B."/>
            <person name="Ji P."/>
            <person name="Bell-Sakyi L."/>
            <person name="Cui X.M."/>
            <person name="Yuan T.T."/>
            <person name="Jiang B.G."/>
            <person name="Yang W.F."/>
            <person name="Lam T.T."/>
            <person name="Chang Q.C."/>
            <person name="Ding S.J."/>
            <person name="Wang X.J."/>
            <person name="Zhu J.G."/>
            <person name="Ruan X.D."/>
            <person name="Zhao L."/>
            <person name="Wei J.T."/>
            <person name="Ye R.Z."/>
            <person name="Que T.C."/>
            <person name="Du C.H."/>
            <person name="Zhou Y.H."/>
            <person name="Cheng J.X."/>
            <person name="Dai P.F."/>
            <person name="Guo W.B."/>
            <person name="Han X.H."/>
            <person name="Huang E.J."/>
            <person name="Li L.F."/>
            <person name="Wei W."/>
            <person name="Gao Y.C."/>
            <person name="Liu J.Z."/>
            <person name="Shao H.Z."/>
            <person name="Wang X."/>
            <person name="Wang C.C."/>
            <person name="Yang T.C."/>
            <person name="Huo Q.B."/>
            <person name="Li W."/>
            <person name="Chen H.Y."/>
            <person name="Chen S.E."/>
            <person name="Zhou L.G."/>
            <person name="Ni X.B."/>
            <person name="Tian J.H."/>
            <person name="Sheng Y."/>
            <person name="Liu T."/>
            <person name="Pan Y.S."/>
            <person name="Xia L.Y."/>
            <person name="Li J."/>
            <person name="Zhao F."/>
            <person name="Cao W.C."/>
        </authorList>
    </citation>
    <scope>NUCLEOTIDE SEQUENCE [LARGE SCALE GENOMIC DNA]</scope>
    <source>
        <strain evidence="2">HaeL-2018</strain>
    </source>
</reference>
<keyword evidence="3" id="KW-1185">Reference proteome</keyword>